<feature type="transmembrane region" description="Helical" evidence="4">
    <location>
        <begin position="708"/>
        <end position="729"/>
    </location>
</feature>
<feature type="repeat" description="TPR" evidence="3">
    <location>
        <begin position="84"/>
        <end position="117"/>
    </location>
</feature>
<keyword evidence="4" id="KW-0812">Transmembrane</keyword>
<dbReference type="Proteomes" id="UP000199109">
    <property type="component" value="Unassembled WGS sequence"/>
</dbReference>
<dbReference type="InterPro" id="IPR019734">
    <property type="entry name" value="TPR_rpt"/>
</dbReference>
<evidence type="ECO:0000313" key="6">
    <source>
        <dbReference type="Proteomes" id="UP000199109"/>
    </source>
</evidence>
<dbReference type="Gene3D" id="1.25.40.10">
    <property type="entry name" value="Tetratricopeptide repeat domain"/>
    <property type="match status" value="2"/>
</dbReference>
<dbReference type="SUPFAM" id="SSF48452">
    <property type="entry name" value="TPR-like"/>
    <property type="match status" value="2"/>
</dbReference>
<gene>
    <name evidence="5" type="ORF">SAMN05421636_101585</name>
</gene>
<organism evidence="5 6">
    <name type="scientific">Pricia antarctica</name>
    <dbReference type="NCBI Taxonomy" id="641691"/>
    <lineage>
        <taxon>Bacteria</taxon>
        <taxon>Pseudomonadati</taxon>
        <taxon>Bacteroidota</taxon>
        <taxon>Flavobacteriia</taxon>
        <taxon>Flavobacteriales</taxon>
        <taxon>Flavobacteriaceae</taxon>
        <taxon>Pricia</taxon>
    </lineage>
</organism>
<sequence>MDKRKKLDPGSEECIFLFKKGYECYENGQHELAFDYFSQAEKVDPKGYPDATYYKGFIEQELGHPEAALILYTKAEDNSPDGHPNSSFNKGVIYRSLGQTENALVSYTKAEDDSPNGDPEASNNKGFAYESLNQLEDALLSYTKAENDSHHGYPHASHSKGLIYYKIGQFENAIVSWTKAEHDSIDGHPRASYNKGVVYNSLNQTENALISYTKAEDDSPNGFPNASFNKGRIYKIINQPLDALSSYTKAEKDSSHGYPEASYSKGLIYHEIDQLENALLSYTQAENDSPDCHPVASYNKGIIYFPKNLRLSAESFHKSIRDSAQQVNPKSHMWLSKCFHGLEKHGLAKKFAYLALKQDNHDYEIIDYVLVRYGNQRSKGIYTLRLKYLLRVLENHSSKDYGNEGKIDEEIFNRFIENMGQLEDSMEVFHMALSKKEVALAEDIDYQERLRLSYLIYFLNGEYHSSFHLLETDLYELYGHSDMDHYIYFLSAYLIGEPVDEFNSYLKLPRTSKGIFSESLLEWSEKVRKAIENNSYLDKYLLDIQLPNIIIGTSLPLPEGHHPWVRAVLESIRDPSVSYDIPLGENELLGLLPQFFEGFSEQELSKAIFPEHKWRNIVTLLENSNCPENYRDLVMAIREGIGEGIPYLKVLVRLIERTRLEKDTSIKKNLVILQAAVLLSERFDSKREMPIDKKIAIDIFQNLAFDGVLYLMNITTFGLGAAMSTVLTISNHVRGNNRKERVRSIFEVLLTEIV</sequence>
<reference evidence="5 6" key="1">
    <citation type="submission" date="2016-10" db="EMBL/GenBank/DDBJ databases">
        <authorList>
            <person name="de Groot N.N."/>
        </authorList>
    </citation>
    <scope>NUCLEOTIDE SEQUENCE [LARGE SCALE GENOMIC DNA]</scope>
    <source>
        <strain evidence="5 6">DSM 23421</strain>
    </source>
</reference>
<protein>
    <submittedName>
        <fullName evidence="5">Tetratricopeptide (TPR) repeat</fullName>
    </submittedName>
</protein>
<evidence type="ECO:0000256" key="1">
    <source>
        <dbReference type="ARBA" id="ARBA00022737"/>
    </source>
</evidence>
<dbReference type="Pfam" id="PF13181">
    <property type="entry name" value="TPR_8"/>
    <property type="match status" value="2"/>
</dbReference>
<accession>A0A1G6XC57</accession>
<dbReference type="PANTHER" id="PTHR44858">
    <property type="entry name" value="TETRATRICOPEPTIDE REPEAT PROTEIN 6"/>
    <property type="match status" value="1"/>
</dbReference>
<proteinExistence type="predicted"/>
<evidence type="ECO:0000256" key="4">
    <source>
        <dbReference type="SAM" id="Phobius"/>
    </source>
</evidence>
<keyword evidence="2 3" id="KW-0802">TPR repeat</keyword>
<name>A0A1G6XC57_9FLAO</name>
<dbReference type="OrthoDB" id="1334785at2"/>
<keyword evidence="1" id="KW-0677">Repeat</keyword>
<dbReference type="STRING" id="641691.SAMN05421636_101585"/>
<dbReference type="RefSeq" id="WP_091865496.1">
    <property type="nucleotide sequence ID" value="NZ_FNAO01000001.1"/>
</dbReference>
<dbReference type="EMBL" id="FNAO01000001">
    <property type="protein sequence ID" value="SDD74856.1"/>
    <property type="molecule type" value="Genomic_DNA"/>
</dbReference>
<keyword evidence="6" id="KW-1185">Reference proteome</keyword>
<evidence type="ECO:0000256" key="3">
    <source>
        <dbReference type="PROSITE-ProRule" id="PRU00339"/>
    </source>
</evidence>
<keyword evidence="4" id="KW-0472">Membrane</keyword>
<dbReference type="PANTHER" id="PTHR44858:SF1">
    <property type="entry name" value="UDP-N-ACETYLGLUCOSAMINE--PEPTIDE N-ACETYLGLUCOSAMINYLTRANSFERASE SPINDLY-RELATED"/>
    <property type="match status" value="1"/>
</dbReference>
<dbReference type="SMART" id="SM00028">
    <property type="entry name" value="TPR"/>
    <property type="match status" value="8"/>
</dbReference>
<keyword evidence="4" id="KW-1133">Transmembrane helix</keyword>
<dbReference type="InterPro" id="IPR050498">
    <property type="entry name" value="Ycf3"/>
</dbReference>
<evidence type="ECO:0000256" key="2">
    <source>
        <dbReference type="ARBA" id="ARBA00022803"/>
    </source>
</evidence>
<evidence type="ECO:0000313" key="5">
    <source>
        <dbReference type="EMBL" id="SDD74856.1"/>
    </source>
</evidence>
<dbReference type="AlphaFoldDB" id="A0A1G6XC57"/>
<dbReference type="PROSITE" id="PS50005">
    <property type="entry name" value="TPR"/>
    <property type="match status" value="1"/>
</dbReference>
<dbReference type="InterPro" id="IPR011990">
    <property type="entry name" value="TPR-like_helical_dom_sf"/>
</dbReference>